<feature type="transmembrane region" description="Helical" evidence="1">
    <location>
        <begin position="12"/>
        <end position="35"/>
    </location>
</feature>
<proteinExistence type="predicted"/>
<evidence type="ECO:0000313" key="3">
    <source>
        <dbReference type="EMBL" id="MBJ7316882.1"/>
    </source>
</evidence>
<dbReference type="EMBL" id="JAEMOP010000009">
    <property type="protein sequence ID" value="MBJ7316882.1"/>
    <property type="molecule type" value="Genomic_DNA"/>
</dbReference>
<dbReference type="AlphaFoldDB" id="A0A8I1GDD6"/>
<accession>A0A8I1GDD6</accession>
<dbReference type="Proteomes" id="UP000621390">
    <property type="component" value="Unassembled WGS sequence"/>
</dbReference>
<keyword evidence="1" id="KW-0812">Transmembrane</keyword>
<gene>
    <name evidence="2" type="ORF">JHC10_00665</name>
    <name evidence="3" type="ORF">JHC11_12875</name>
</gene>
<organism evidence="3 4">
    <name type="scientific">Idiomarina abyssalis</name>
    <dbReference type="NCBI Taxonomy" id="86102"/>
    <lineage>
        <taxon>Bacteria</taxon>
        <taxon>Pseudomonadati</taxon>
        <taxon>Pseudomonadota</taxon>
        <taxon>Gammaproteobacteria</taxon>
        <taxon>Alteromonadales</taxon>
        <taxon>Idiomarinaceae</taxon>
        <taxon>Idiomarina</taxon>
    </lineage>
</organism>
<evidence type="ECO:0000256" key="1">
    <source>
        <dbReference type="SAM" id="Phobius"/>
    </source>
</evidence>
<dbReference type="EMBL" id="JAEMOS010000002">
    <property type="protein sequence ID" value="MBJ7265444.1"/>
    <property type="molecule type" value="Genomic_DNA"/>
</dbReference>
<comment type="caution">
    <text evidence="3">The sequence shown here is derived from an EMBL/GenBank/DDBJ whole genome shotgun (WGS) entry which is preliminary data.</text>
</comment>
<protein>
    <submittedName>
        <fullName evidence="3">Uncharacterized protein</fullName>
    </submittedName>
</protein>
<dbReference type="RefSeq" id="WP_199493218.1">
    <property type="nucleotide sequence ID" value="NZ_JAEMOP010000009.1"/>
</dbReference>
<reference evidence="3 5" key="1">
    <citation type="submission" date="2020-09" db="EMBL/GenBank/DDBJ databases">
        <title>Draft Genomes of Bacterial Isolates from North Pond Shallow Sediments.</title>
        <authorList>
            <person name="Kiel Reese B."/>
            <person name="Mullis M."/>
            <person name="Weisend R.E."/>
        </authorList>
    </citation>
    <scope>NUCLEOTIDE SEQUENCE</scope>
    <source>
        <strain evidence="3">KJE-2</strain>
        <strain evidence="2 5">KJE-3</strain>
    </source>
</reference>
<keyword evidence="1" id="KW-0472">Membrane</keyword>
<keyword evidence="5" id="KW-1185">Reference proteome</keyword>
<keyword evidence="1" id="KW-1133">Transmembrane helix</keyword>
<evidence type="ECO:0000313" key="5">
    <source>
        <dbReference type="Proteomes" id="UP000655994"/>
    </source>
</evidence>
<feature type="transmembrane region" description="Helical" evidence="1">
    <location>
        <begin position="47"/>
        <end position="72"/>
    </location>
</feature>
<name>A0A8I1GDD6_9GAMM</name>
<dbReference type="Proteomes" id="UP000655994">
    <property type="component" value="Unassembled WGS sequence"/>
</dbReference>
<evidence type="ECO:0000313" key="2">
    <source>
        <dbReference type="EMBL" id="MBJ7265444.1"/>
    </source>
</evidence>
<sequence length="86" mass="9270">MTQEEIDYYTVLANMQAVAAGGFAGGFTWVAPYIVMIPILGPPIDVIALPGTLHAVSFVAGMSVGFFVGNYIHKLLLKRIEKANRS</sequence>
<evidence type="ECO:0000313" key="4">
    <source>
        <dbReference type="Proteomes" id="UP000621390"/>
    </source>
</evidence>